<evidence type="ECO:0000313" key="3">
    <source>
        <dbReference type="EMBL" id="QIN79813.1"/>
    </source>
</evidence>
<feature type="domain" description="MaoC-like" evidence="2">
    <location>
        <begin position="13"/>
        <end position="113"/>
    </location>
</feature>
<dbReference type="PRINTS" id="PR01483">
    <property type="entry name" value="FASYNTHASE"/>
</dbReference>
<evidence type="ECO:0000256" key="1">
    <source>
        <dbReference type="ARBA" id="ARBA00005254"/>
    </source>
</evidence>
<dbReference type="SUPFAM" id="SSF54637">
    <property type="entry name" value="Thioesterase/thiol ester dehydrase-isomerase"/>
    <property type="match status" value="1"/>
</dbReference>
<dbReference type="GO" id="GO:0006633">
    <property type="term" value="P:fatty acid biosynthetic process"/>
    <property type="evidence" value="ECO:0007669"/>
    <property type="project" value="InterPro"/>
</dbReference>
<dbReference type="EMBL" id="CP045121">
    <property type="protein sequence ID" value="QIN79813.1"/>
    <property type="molecule type" value="Genomic_DNA"/>
</dbReference>
<name>A0A6G8Q009_9ACTN</name>
<evidence type="ECO:0000313" key="4">
    <source>
        <dbReference type="Proteomes" id="UP000502706"/>
    </source>
</evidence>
<dbReference type="AlphaFoldDB" id="A0A6G8Q009"/>
<dbReference type="GO" id="GO:0004312">
    <property type="term" value="F:fatty acid synthase activity"/>
    <property type="evidence" value="ECO:0007669"/>
    <property type="project" value="InterPro"/>
</dbReference>
<protein>
    <submittedName>
        <fullName evidence="3">Dehydratase</fullName>
    </submittedName>
</protein>
<dbReference type="InterPro" id="IPR029069">
    <property type="entry name" value="HotDog_dom_sf"/>
</dbReference>
<dbReference type="Pfam" id="PF01575">
    <property type="entry name" value="MaoC_dehydratas"/>
    <property type="match status" value="1"/>
</dbReference>
<dbReference type="PANTHER" id="PTHR43841:SF3">
    <property type="entry name" value="(3R)-HYDROXYACYL-ACP DEHYDRATASE SUBUNIT HADB"/>
    <property type="match status" value="1"/>
</dbReference>
<reference evidence="3 4" key="1">
    <citation type="submission" date="2019-10" db="EMBL/GenBank/DDBJ databases">
        <title>Rubrobacter sp nov SCSIO 52915 isolated from a deep-sea sediment in the South China Sea.</title>
        <authorList>
            <person name="Chen R.W."/>
        </authorList>
    </citation>
    <scope>NUCLEOTIDE SEQUENCE [LARGE SCALE GENOMIC DNA]</scope>
    <source>
        <strain evidence="3 4">SCSIO 52915</strain>
    </source>
</reference>
<proteinExistence type="inferred from homology"/>
<accession>A0A6G8Q009</accession>
<dbReference type="GO" id="GO:0005835">
    <property type="term" value="C:fatty acid synthase complex"/>
    <property type="evidence" value="ECO:0007669"/>
    <property type="project" value="InterPro"/>
</dbReference>
<sequence length="145" mass="15692">MTAERRASPAWEVGEEVEALTLPPVTRLQLIKYAGASGDFNPIHTIDEAAEGAGLKGVIAHGMLTLATMGLLFSPYLEHGYVRHFRARFSGMVYVGDVLEIGGRVTGVEETEEGRLYAFDVFSRRGEDDVVATGEVGFLVYGDAP</sequence>
<evidence type="ECO:0000259" key="2">
    <source>
        <dbReference type="Pfam" id="PF01575"/>
    </source>
</evidence>
<organism evidence="3 4">
    <name type="scientific">Rubrobacter marinus</name>
    <dbReference type="NCBI Taxonomy" id="2653852"/>
    <lineage>
        <taxon>Bacteria</taxon>
        <taxon>Bacillati</taxon>
        <taxon>Actinomycetota</taxon>
        <taxon>Rubrobacteria</taxon>
        <taxon>Rubrobacterales</taxon>
        <taxon>Rubrobacteraceae</taxon>
        <taxon>Rubrobacter</taxon>
    </lineage>
</organism>
<dbReference type="InterPro" id="IPR003965">
    <property type="entry name" value="Fatty_acid_synthase"/>
</dbReference>
<gene>
    <name evidence="3" type="ORF">GBA65_16180</name>
</gene>
<dbReference type="Proteomes" id="UP000502706">
    <property type="component" value="Chromosome"/>
</dbReference>
<dbReference type="Gene3D" id="3.10.129.10">
    <property type="entry name" value="Hotdog Thioesterase"/>
    <property type="match status" value="1"/>
</dbReference>
<comment type="similarity">
    <text evidence="1">Belongs to the enoyl-CoA hydratase/isomerase family.</text>
</comment>
<dbReference type="PANTHER" id="PTHR43841">
    <property type="entry name" value="3-HYDROXYACYL-THIOESTER DEHYDRATASE HTDX-RELATED"/>
    <property type="match status" value="1"/>
</dbReference>
<dbReference type="KEGG" id="rmar:GBA65_16180"/>
<dbReference type="InterPro" id="IPR002539">
    <property type="entry name" value="MaoC-like_dom"/>
</dbReference>
<dbReference type="RefSeq" id="WP_166397486.1">
    <property type="nucleotide sequence ID" value="NZ_CP045121.1"/>
</dbReference>
<keyword evidence="4" id="KW-1185">Reference proteome</keyword>